<dbReference type="RefSeq" id="WP_088571715.1">
    <property type="nucleotide sequence ID" value="NZ_FYEK01000041.1"/>
</dbReference>
<dbReference type="Proteomes" id="UP000197025">
    <property type="component" value="Unassembled WGS sequence"/>
</dbReference>
<dbReference type="Pfam" id="PF13267">
    <property type="entry name" value="DUF4058"/>
    <property type="match status" value="1"/>
</dbReference>
<dbReference type="EMBL" id="FYEK01000041">
    <property type="protein sequence ID" value="SNB69292.1"/>
    <property type="molecule type" value="Genomic_DNA"/>
</dbReference>
<dbReference type="InParanoid" id="A0A212RAP7"/>
<keyword evidence="2" id="KW-1185">Reference proteome</keyword>
<name>A0A212RAP7_9CHLR</name>
<sequence length="262" mass="29569">MPSPFPGMDPYLEHPALWPGLHSRLIVGLADHLGPILRPRYYVEVEERVYLLTSEGGAFPFPARSDVAVAAPSGLPSSPGSIPIPAGGARVVTLPMPEEVRERYLVVREAGTHQVVTWLEILSPANKAPGEGQRVYLQKREEILRSRVHLVEIDLLRAGEPMPVMGDGRDGHYRILISRWEQRPRALLYVFTLRDSIPTFRLPLLPGDEEPEVDLGRLLQTIYERAAYDLRVRYEEEPVPPLEPPFAEWAAALLRERGLRTR</sequence>
<evidence type="ECO:0008006" key="3">
    <source>
        <dbReference type="Google" id="ProtNLM"/>
    </source>
</evidence>
<dbReference type="OrthoDB" id="148372at2"/>
<dbReference type="AlphaFoldDB" id="A0A212RAP7"/>
<accession>A0A212RAP7</accession>
<organism evidence="1 2">
    <name type="scientific">Thermoflexus hugenholtzii JAD2</name>
    <dbReference type="NCBI Taxonomy" id="877466"/>
    <lineage>
        <taxon>Bacteria</taxon>
        <taxon>Bacillati</taxon>
        <taxon>Chloroflexota</taxon>
        <taxon>Thermoflexia</taxon>
        <taxon>Thermoflexales</taxon>
        <taxon>Thermoflexaceae</taxon>
        <taxon>Thermoflexus</taxon>
    </lineage>
</organism>
<evidence type="ECO:0000313" key="1">
    <source>
        <dbReference type="EMBL" id="SNB69292.1"/>
    </source>
</evidence>
<dbReference type="InterPro" id="IPR025132">
    <property type="entry name" value="DUF4058"/>
</dbReference>
<gene>
    <name evidence="1" type="ORF">SAMN02746019_00015370</name>
</gene>
<proteinExistence type="predicted"/>
<protein>
    <recommendedName>
        <fullName evidence="3">DUF4058 domain-containing protein</fullName>
    </recommendedName>
</protein>
<reference evidence="2" key="1">
    <citation type="submission" date="2017-06" db="EMBL/GenBank/DDBJ databases">
        <authorList>
            <person name="Varghese N."/>
            <person name="Submissions S."/>
        </authorList>
    </citation>
    <scope>NUCLEOTIDE SEQUENCE [LARGE SCALE GENOMIC DNA]</scope>
    <source>
        <strain evidence="2">JAD2</strain>
    </source>
</reference>
<evidence type="ECO:0000313" key="2">
    <source>
        <dbReference type="Proteomes" id="UP000197025"/>
    </source>
</evidence>